<dbReference type="EMBL" id="CP011494">
    <property type="protein sequence ID" value="AKO54130.1"/>
    <property type="molecule type" value="Genomic_DNA"/>
</dbReference>
<accession>A0A0H4I8S5</accession>
<dbReference type="Proteomes" id="UP000036406">
    <property type="component" value="Chromosome"/>
</dbReference>
<proteinExistence type="inferred from homology"/>
<evidence type="ECO:0000256" key="8">
    <source>
        <dbReference type="NCBIfam" id="TIGR00188"/>
    </source>
</evidence>
<dbReference type="InterPro" id="IPR020568">
    <property type="entry name" value="Ribosomal_Su5_D2-typ_SF"/>
</dbReference>
<dbReference type="InterPro" id="IPR014721">
    <property type="entry name" value="Ribsml_uS5_D2-typ_fold_subgr"/>
</dbReference>
<dbReference type="Pfam" id="PF00825">
    <property type="entry name" value="Ribonuclease_P"/>
    <property type="match status" value="1"/>
</dbReference>
<dbReference type="PATRIC" id="fig|330734.3.peg.3827"/>
<dbReference type="Gene3D" id="3.30.230.10">
    <property type="match status" value="1"/>
</dbReference>
<dbReference type="PANTHER" id="PTHR33992:SF1">
    <property type="entry name" value="RIBONUCLEASE P PROTEIN COMPONENT"/>
    <property type="match status" value="1"/>
</dbReference>
<comment type="subunit">
    <text evidence="7">Consists of a catalytic RNA component (M1 or rnpB) and a protein subunit.</text>
</comment>
<dbReference type="RefSeq" id="WP_048388515.1">
    <property type="nucleotide sequence ID" value="NZ_CP011494.1"/>
</dbReference>
<comment type="function">
    <text evidence="1 7">RNaseP catalyzes the removal of the 5'-leader sequence from pre-tRNA to produce the mature 5'-terminus. It can also cleave other RNA substrates such as 4.5S RNA. The protein component plays an auxiliary but essential role in vivo by binding to the 5'-leader sequence and broadening the substrate specificity of the ribozyme.</text>
</comment>
<evidence type="ECO:0000313" key="10">
    <source>
        <dbReference type="Proteomes" id="UP000036406"/>
    </source>
</evidence>
<evidence type="ECO:0000256" key="2">
    <source>
        <dbReference type="ARBA" id="ARBA00022694"/>
    </source>
</evidence>
<dbReference type="STRING" id="330734.ABA45_18170"/>
<dbReference type="SUPFAM" id="SSF54211">
    <property type="entry name" value="Ribosomal protein S5 domain 2-like"/>
    <property type="match status" value="1"/>
</dbReference>
<dbReference type="InterPro" id="IPR000100">
    <property type="entry name" value="RNase_P"/>
</dbReference>
<dbReference type="AlphaFoldDB" id="A0A0H4I8S5"/>
<evidence type="ECO:0000256" key="7">
    <source>
        <dbReference type="HAMAP-Rule" id="MF_00227"/>
    </source>
</evidence>
<organism evidence="9 10">
    <name type="scientific">Marinobacter psychrophilus</name>
    <dbReference type="NCBI Taxonomy" id="330734"/>
    <lineage>
        <taxon>Bacteria</taxon>
        <taxon>Pseudomonadati</taxon>
        <taxon>Pseudomonadota</taxon>
        <taxon>Gammaproteobacteria</taxon>
        <taxon>Pseudomonadales</taxon>
        <taxon>Marinobacteraceae</taxon>
        <taxon>Marinobacter</taxon>
    </lineage>
</organism>
<dbReference type="PROSITE" id="PS00648">
    <property type="entry name" value="RIBONUCLEASE_P"/>
    <property type="match status" value="1"/>
</dbReference>
<gene>
    <name evidence="7" type="primary">rnpA</name>
    <name evidence="9" type="ORF">ABA45_18170</name>
</gene>
<dbReference type="GO" id="GO:0042781">
    <property type="term" value="F:3'-tRNA processing endoribonuclease activity"/>
    <property type="evidence" value="ECO:0007669"/>
    <property type="project" value="TreeGrafter"/>
</dbReference>
<evidence type="ECO:0000256" key="3">
    <source>
        <dbReference type="ARBA" id="ARBA00022722"/>
    </source>
</evidence>
<dbReference type="GO" id="GO:0001682">
    <property type="term" value="P:tRNA 5'-leader removal"/>
    <property type="evidence" value="ECO:0007669"/>
    <property type="project" value="UniProtKB-UniRule"/>
</dbReference>
<evidence type="ECO:0000256" key="5">
    <source>
        <dbReference type="ARBA" id="ARBA00022801"/>
    </source>
</evidence>
<keyword evidence="10" id="KW-1185">Reference proteome</keyword>
<sequence length="138" mass="15654">MKALSFPKSHRLLKPADYGKVFDDVQLKVPHRNFLILATPNSLGHARVGLIFAKKNLKLAVQRNRVKRRIRETFRLKQQLPALDIIVLGRQGLAQLDNNQVNLALLDLWQRLERKYSKLQSTPASVALIPLGKAEGTE</sequence>
<comment type="similarity">
    <text evidence="7">Belongs to the RnpA family.</text>
</comment>
<dbReference type="PANTHER" id="PTHR33992">
    <property type="entry name" value="RIBONUCLEASE P PROTEIN COMPONENT"/>
    <property type="match status" value="1"/>
</dbReference>
<name>A0A0H4I8S5_9GAMM</name>
<dbReference type="InterPro" id="IPR020539">
    <property type="entry name" value="RNase_P_CS"/>
</dbReference>
<keyword evidence="3 7" id="KW-0540">Nuclease</keyword>
<dbReference type="EC" id="3.1.26.5" evidence="7 8"/>
<dbReference type="GO" id="GO:0000049">
    <property type="term" value="F:tRNA binding"/>
    <property type="evidence" value="ECO:0007669"/>
    <property type="project" value="UniProtKB-UniRule"/>
</dbReference>
<dbReference type="HAMAP" id="MF_00227">
    <property type="entry name" value="RNase_P"/>
    <property type="match status" value="1"/>
</dbReference>
<keyword evidence="4 7" id="KW-0255">Endonuclease</keyword>
<keyword evidence="6 7" id="KW-0694">RNA-binding</keyword>
<protein>
    <recommendedName>
        <fullName evidence="7 8">Ribonuclease P protein component</fullName>
        <shortName evidence="7">RNase P protein</shortName>
        <shortName evidence="7">RNaseP protein</shortName>
        <ecNumber evidence="7 8">3.1.26.5</ecNumber>
    </recommendedName>
    <alternativeName>
        <fullName evidence="7">Protein C5</fullName>
    </alternativeName>
</protein>
<dbReference type="NCBIfam" id="TIGR00188">
    <property type="entry name" value="rnpA"/>
    <property type="match status" value="1"/>
</dbReference>
<keyword evidence="5 7" id="KW-0378">Hydrolase</keyword>
<evidence type="ECO:0000256" key="1">
    <source>
        <dbReference type="ARBA" id="ARBA00002663"/>
    </source>
</evidence>
<evidence type="ECO:0000256" key="4">
    <source>
        <dbReference type="ARBA" id="ARBA00022759"/>
    </source>
</evidence>
<evidence type="ECO:0000256" key="6">
    <source>
        <dbReference type="ARBA" id="ARBA00022884"/>
    </source>
</evidence>
<comment type="catalytic activity">
    <reaction evidence="7">
        <text>Endonucleolytic cleavage of RNA, removing 5'-extranucleotides from tRNA precursor.</text>
        <dbReference type="EC" id="3.1.26.5"/>
    </reaction>
</comment>
<dbReference type="KEGG" id="mpq:ABA45_18170"/>
<dbReference type="GO" id="GO:0030677">
    <property type="term" value="C:ribonuclease P complex"/>
    <property type="evidence" value="ECO:0007669"/>
    <property type="project" value="TreeGrafter"/>
</dbReference>
<dbReference type="GO" id="GO:0004526">
    <property type="term" value="F:ribonuclease P activity"/>
    <property type="evidence" value="ECO:0007669"/>
    <property type="project" value="UniProtKB-UniRule"/>
</dbReference>
<keyword evidence="2 7" id="KW-0819">tRNA processing</keyword>
<evidence type="ECO:0000313" key="9">
    <source>
        <dbReference type="EMBL" id="AKO54130.1"/>
    </source>
</evidence>
<reference evidence="9 10" key="1">
    <citation type="submission" date="2015-05" db="EMBL/GenBank/DDBJ databases">
        <title>Complete genome of Marinobacter psychrophilus strain 20041T isolated from sea-ice of the Canadian Basin.</title>
        <authorList>
            <person name="Song L."/>
            <person name="Ren L."/>
            <person name="Yu Y."/>
            <person name="Wang X."/>
        </authorList>
    </citation>
    <scope>NUCLEOTIDE SEQUENCE [LARGE SCALE GENOMIC DNA]</scope>
    <source>
        <strain evidence="9 10">20041</strain>
    </source>
</reference>